<dbReference type="InterPro" id="IPR039189">
    <property type="entry name" value="Fcp1"/>
</dbReference>
<dbReference type="SUPFAM" id="SSF56784">
    <property type="entry name" value="HAD-like"/>
    <property type="match status" value="1"/>
</dbReference>
<dbReference type="EMBL" id="AWWV01010521">
    <property type="protein sequence ID" value="OMO78742.1"/>
    <property type="molecule type" value="Genomic_DNA"/>
</dbReference>
<dbReference type="InterPro" id="IPR004274">
    <property type="entry name" value="FCP1_dom"/>
</dbReference>
<dbReference type="CDD" id="cd07521">
    <property type="entry name" value="HAD_FCP1-like"/>
    <property type="match status" value="1"/>
</dbReference>
<dbReference type="PANTHER" id="PTHR23081">
    <property type="entry name" value="RNA POLYMERASE II CTD PHOSPHATASE"/>
    <property type="match status" value="1"/>
</dbReference>
<dbReference type="InterPro" id="IPR011947">
    <property type="entry name" value="FCP1_euk"/>
</dbReference>
<accession>A0A1R3I828</accession>
<dbReference type="EC" id="3.1.3.16" evidence="6"/>
<dbReference type="AlphaFoldDB" id="A0A1R3I828"/>
<dbReference type="PROSITE" id="PS50969">
    <property type="entry name" value="FCP1"/>
    <property type="match status" value="1"/>
</dbReference>
<dbReference type="Gene3D" id="3.40.50.1000">
    <property type="entry name" value="HAD superfamily/HAD-like"/>
    <property type="match status" value="1"/>
</dbReference>
<dbReference type="Gene3D" id="3.40.50.10190">
    <property type="entry name" value="BRCT domain"/>
    <property type="match status" value="1"/>
</dbReference>
<dbReference type="InterPro" id="IPR036412">
    <property type="entry name" value="HAD-like_sf"/>
</dbReference>
<dbReference type="Gramene" id="OMO78742">
    <property type="protein sequence ID" value="OMO78742"/>
    <property type="gene ID" value="CCACVL1_14138"/>
</dbReference>
<evidence type="ECO:0000256" key="2">
    <source>
        <dbReference type="ARBA" id="ARBA00022801"/>
    </source>
</evidence>
<evidence type="ECO:0000256" key="1">
    <source>
        <dbReference type="ARBA" id="ARBA00004123"/>
    </source>
</evidence>
<protein>
    <recommendedName>
        <fullName evidence="6">RNA polymerase II C-terminal domain phosphatase-like</fullName>
        <ecNumber evidence="6">3.1.3.16</ecNumber>
    </recommendedName>
</protein>
<keyword evidence="2 6" id="KW-0378">Hydrolase</keyword>
<feature type="domain" description="FCP1 homology" evidence="7">
    <location>
        <begin position="94"/>
        <end position="256"/>
    </location>
</feature>
<reference evidence="8 9" key="1">
    <citation type="submission" date="2013-09" db="EMBL/GenBank/DDBJ databases">
        <title>Corchorus capsularis genome sequencing.</title>
        <authorList>
            <person name="Alam M."/>
            <person name="Haque M.S."/>
            <person name="Islam M.S."/>
            <person name="Emdad E.M."/>
            <person name="Islam M.M."/>
            <person name="Ahmed B."/>
            <person name="Halim A."/>
            <person name="Hossen Q.M.M."/>
            <person name="Hossain M.Z."/>
            <person name="Ahmed R."/>
            <person name="Khan M.M."/>
            <person name="Islam R."/>
            <person name="Rashid M.M."/>
            <person name="Khan S.A."/>
            <person name="Rahman M.S."/>
            <person name="Alam M."/>
        </authorList>
    </citation>
    <scope>NUCLEOTIDE SEQUENCE [LARGE SCALE GENOMIC DNA]</scope>
    <source>
        <strain evidence="9">cv. CVL-1</strain>
        <tissue evidence="8">Whole seedling</tissue>
    </source>
</reference>
<dbReference type="STRING" id="210143.A0A1R3I828"/>
<proteinExistence type="predicted"/>
<evidence type="ECO:0000256" key="3">
    <source>
        <dbReference type="ARBA" id="ARBA00023242"/>
    </source>
</evidence>
<dbReference type="InterPro" id="IPR023214">
    <property type="entry name" value="HAD_sf"/>
</dbReference>
<keyword evidence="9" id="KW-1185">Reference proteome</keyword>
<dbReference type="Proteomes" id="UP000188268">
    <property type="component" value="Unassembled WGS sequence"/>
</dbReference>
<dbReference type="PANTHER" id="PTHR23081:SF36">
    <property type="entry name" value="RNA POLYMERASE II SUBUNIT A C-TERMINAL DOMAIN PHOSPHATASE"/>
    <property type="match status" value="1"/>
</dbReference>
<dbReference type="OMA" id="NTKEIDG"/>
<comment type="subcellular location">
    <subcellularLocation>
        <location evidence="1 6">Nucleus</location>
    </subcellularLocation>
</comment>
<name>A0A1R3I828_COCAP</name>
<dbReference type="Pfam" id="PF03031">
    <property type="entry name" value="NIF"/>
    <property type="match status" value="1"/>
</dbReference>
<evidence type="ECO:0000313" key="8">
    <source>
        <dbReference type="EMBL" id="OMO78742.1"/>
    </source>
</evidence>
<sequence length="376" mass="43079">MGVVASDLSIKEERGVPELLHQLQQYPHGLETSKSSPSTCRHPAVVVNGVCYHCRQKIENKDTYGLEFSYLYMGLKLSHSEMDRLRCLGSKKQLSQKKLHLVLDIDGTLLHSFPPGEASKLGLSKNDKNTKEIDGWVVKLRPMVLEFLEKASAMFEMYLYTLGSRSYAKMIAKILDPQGVYFNNRIISRDDNPYGVYFKTLDLILGEESNILILDDNPEVWAKHLRNLILMKPFVFTGTETSDEITERNTPILGEILKLLHTIHSLFFQQEVGCRDVRDLASEVRSNVLRGCNLYMKQVKDSKLWDVAKALGGTCCSELNSSVTHLVSCKRGTKDYNWGVKKKKFLVHKRCIEEANYLWQRLPEENYRPTMTCCCW</sequence>
<evidence type="ECO:0000259" key="7">
    <source>
        <dbReference type="PROSITE" id="PS50969"/>
    </source>
</evidence>
<dbReference type="OrthoDB" id="10249888at2759"/>
<keyword evidence="3 6" id="KW-0539">Nucleus</keyword>
<comment type="function">
    <text evidence="6">This promotes the activity of RNA polymerase II.</text>
</comment>
<evidence type="ECO:0000256" key="4">
    <source>
        <dbReference type="ARBA" id="ARBA00047761"/>
    </source>
</evidence>
<evidence type="ECO:0000256" key="6">
    <source>
        <dbReference type="RuleBase" id="RU366066"/>
    </source>
</evidence>
<evidence type="ECO:0000256" key="5">
    <source>
        <dbReference type="ARBA" id="ARBA00048336"/>
    </source>
</evidence>
<comment type="catalytic activity">
    <reaction evidence="4 6">
        <text>O-phospho-L-seryl-[protein] + H2O = L-seryl-[protein] + phosphate</text>
        <dbReference type="Rhea" id="RHEA:20629"/>
        <dbReference type="Rhea" id="RHEA-COMP:9863"/>
        <dbReference type="Rhea" id="RHEA-COMP:11604"/>
        <dbReference type="ChEBI" id="CHEBI:15377"/>
        <dbReference type="ChEBI" id="CHEBI:29999"/>
        <dbReference type="ChEBI" id="CHEBI:43474"/>
        <dbReference type="ChEBI" id="CHEBI:83421"/>
        <dbReference type="EC" id="3.1.3.16"/>
    </reaction>
</comment>
<dbReference type="SUPFAM" id="SSF52113">
    <property type="entry name" value="BRCT domain"/>
    <property type="match status" value="1"/>
</dbReference>
<gene>
    <name evidence="8" type="ORF">CCACVL1_14138</name>
</gene>
<dbReference type="InterPro" id="IPR036420">
    <property type="entry name" value="BRCT_dom_sf"/>
</dbReference>
<evidence type="ECO:0000313" key="9">
    <source>
        <dbReference type="Proteomes" id="UP000188268"/>
    </source>
</evidence>
<dbReference type="GO" id="GO:0008420">
    <property type="term" value="F:RNA polymerase II CTD heptapeptide repeat phosphatase activity"/>
    <property type="evidence" value="ECO:0007669"/>
    <property type="project" value="UniProtKB-UniRule"/>
</dbReference>
<organism evidence="8 9">
    <name type="scientific">Corchorus capsularis</name>
    <name type="common">Jute</name>
    <dbReference type="NCBI Taxonomy" id="210143"/>
    <lineage>
        <taxon>Eukaryota</taxon>
        <taxon>Viridiplantae</taxon>
        <taxon>Streptophyta</taxon>
        <taxon>Embryophyta</taxon>
        <taxon>Tracheophyta</taxon>
        <taxon>Spermatophyta</taxon>
        <taxon>Magnoliopsida</taxon>
        <taxon>eudicotyledons</taxon>
        <taxon>Gunneridae</taxon>
        <taxon>Pentapetalae</taxon>
        <taxon>rosids</taxon>
        <taxon>malvids</taxon>
        <taxon>Malvales</taxon>
        <taxon>Malvaceae</taxon>
        <taxon>Grewioideae</taxon>
        <taxon>Apeibeae</taxon>
        <taxon>Corchorus</taxon>
    </lineage>
</organism>
<comment type="caution">
    <text evidence="8">The sequence shown here is derived from an EMBL/GenBank/DDBJ whole genome shotgun (WGS) entry which is preliminary data.</text>
</comment>
<dbReference type="GO" id="GO:0005634">
    <property type="term" value="C:nucleus"/>
    <property type="evidence" value="ECO:0007669"/>
    <property type="project" value="UniProtKB-SubCell"/>
</dbReference>
<dbReference type="SMART" id="SM00577">
    <property type="entry name" value="CPDc"/>
    <property type="match status" value="1"/>
</dbReference>
<dbReference type="NCBIfam" id="TIGR02250">
    <property type="entry name" value="FCP1_euk"/>
    <property type="match status" value="1"/>
</dbReference>
<comment type="catalytic activity">
    <reaction evidence="5 6">
        <text>O-phospho-L-threonyl-[protein] + H2O = L-threonyl-[protein] + phosphate</text>
        <dbReference type="Rhea" id="RHEA:47004"/>
        <dbReference type="Rhea" id="RHEA-COMP:11060"/>
        <dbReference type="Rhea" id="RHEA-COMP:11605"/>
        <dbReference type="ChEBI" id="CHEBI:15377"/>
        <dbReference type="ChEBI" id="CHEBI:30013"/>
        <dbReference type="ChEBI" id="CHEBI:43474"/>
        <dbReference type="ChEBI" id="CHEBI:61977"/>
        <dbReference type="EC" id="3.1.3.16"/>
    </reaction>
</comment>